<dbReference type="Proteomes" id="UP000007305">
    <property type="component" value="Chromosome 9"/>
</dbReference>
<protein>
    <submittedName>
        <fullName evidence="1">Uncharacterized protein</fullName>
    </submittedName>
</protein>
<evidence type="ECO:0000313" key="2">
    <source>
        <dbReference type="Proteomes" id="UP000007305"/>
    </source>
</evidence>
<proteinExistence type="predicted"/>
<evidence type="ECO:0000313" key="1">
    <source>
        <dbReference type="EnsemblPlants" id="Zm00001eb383620_P001"/>
    </source>
</evidence>
<dbReference type="EnsemblPlants" id="Zm00001eb383620_T001">
    <property type="protein sequence ID" value="Zm00001eb383620_P001"/>
    <property type="gene ID" value="Zm00001eb383620"/>
</dbReference>
<organism evidence="1 2">
    <name type="scientific">Zea mays</name>
    <name type="common">Maize</name>
    <dbReference type="NCBI Taxonomy" id="4577"/>
    <lineage>
        <taxon>Eukaryota</taxon>
        <taxon>Viridiplantae</taxon>
        <taxon>Streptophyta</taxon>
        <taxon>Embryophyta</taxon>
        <taxon>Tracheophyta</taxon>
        <taxon>Spermatophyta</taxon>
        <taxon>Magnoliopsida</taxon>
        <taxon>Liliopsida</taxon>
        <taxon>Poales</taxon>
        <taxon>Poaceae</taxon>
        <taxon>PACMAD clade</taxon>
        <taxon>Panicoideae</taxon>
        <taxon>Andropogonodae</taxon>
        <taxon>Andropogoneae</taxon>
        <taxon>Tripsacinae</taxon>
        <taxon>Zea</taxon>
    </lineage>
</organism>
<dbReference type="Gramene" id="Zm00001eb383620_T001">
    <property type="protein sequence ID" value="Zm00001eb383620_P001"/>
    <property type="gene ID" value="Zm00001eb383620"/>
</dbReference>
<dbReference type="InParanoid" id="A0A804R2Z6"/>
<dbReference type="AlphaFoldDB" id="A0A804R2Z6"/>
<name>A0A804R2Z6_MAIZE</name>
<reference evidence="1" key="3">
    <citation type="submission" date="2021-05" db="UniProtKB">
        <authorList>
            <consortium name="EnsemblPlants"/>
        </authorList>
    </citation>
    <scope>IDENTIFICATION</scope>
    <source>
        <strain evidence="1">cv. B73</strain>
    </source>
</reference>
<accession>A0A804R2Z6</accession>
<reference evidence="1" key="2">
    <citation type="submission" date="2019-07" db="EMBL/GenBank/DDBJ databases">
        <authorList>
            <person name="Seetharam A."/>
            <person name="Woodhouse M."/>
            <person name="Cannon E."/>
        </authorList>
    </citation>
    <scope>NUCLEOTIDE SEQUENCE [LARGE SCALE GENOMIC DNA]</scope>
    <source>
        <strain evidence="1">cv. B73</strain>
    </source>
</reference>
<reference evidence="2" key="1">
    <citation type="journal article" date="2009" name="Science">
        <title>The B73 maize genome: complexity, diversity, and dynamics.</title>
        <authorList>
            <person name="Schnable P.S."/>
            <person name="Ware D."/>
            <person name="Fulton R.S."/>
            <person name="Stein J.C."/>
            <person name="Wei F."/>
            <person name="Pasternak S."/>
            <person name="Liang C."/>
            <person name="Zhang J."/>
            <person name="Fulton L."/>
            <person name="Graves T.A."/>
            <person name="Minx P."/>
            <person name="Reily A.D."/>
            <person name="Courtney L."/>
            <person name="Kruchowski S.S."/>
            <person name="Tomlinson C."/>
            <person name="Strong C."/>
            <person name="Delehaunty K."/>
            <person name="Fronick C."/>
            <person name="Courtney B."/>
            <person name="Rock S.M."/>
            <person name="Belter E."/>
            <person name="Du F."/>
            <person name="Kim K."/>
            <person name="Abbott R.M."/>
            <person name="Cotton M."/>
            <person name="Levy A."/>
            <person name="Marchetto P."/>
            <person name="Ochoa K."/>
            <person name="Jackson S.M."/>
            <person name="Gillam B."/>
            <person name="Chen W."/>
            <person name="Yan L."/>
            <person name="Higginbotham J."/>
            <person name="Cardenas M."/>
            <person name="Waligorski J."/>
            <person name="Applebaum E."/>
            <person name="Phelps L."/>
            <person name="Falcone J."/>
            <person name="Kanchi K."/>
            <person name="Thane T."/>
            <person name="Scimone A."/>
            <person name="Thane N."/>
            <person name="Henke J."/>
            <person name="Wang T."/>
            <person name="Ruppert J."/>
            <person name="Shah N."/>
            <person name="Rotter K."/>
            <person name="Hodges J."/>
            <person name="Ingenthron E."/>
            <person name="Cordes M."/>
            <person name="Kohlberg S."/>
            <person name="Sgro J."/>
            <person name="Delgado B."/>
            <person name="Mead K."/>
            <person name="Chinwalla A."/>
            <person name="Leonard S."/>
            <person name="Crouse K."/>
            <person name="Collura K."/>
            <person name="Kudrna D."/>
            <person name="Currie J."/>
            <person name="He R."/>
            <person name="Angelova A."/>
            <person name="Rajasekar S."/>
            <person name="Mueller T."/>
            <person name="Lomeli R."/>
            <person name="Scara G."/>
            <person name="Ko A."/>
            <person name="Delaney K."/>
            <person name="Wissotski M."/>
            <person name="Lopez G."/>
            <person name="Campos D."/>
            <person name="Braidotti M."/>
            <person name="Ashley E."/>
            <person name="Golser W."/>
            <person name="Kim H."/>
            <person name="Lee S."/>
            <person name="Lin J."/>
            <person name="Dujmic Z."/>
            <person name="Kim W."/>
            <person name="Talag J."/>
            <person name="Zuccolo A."/>
            <person name="Fan C."/>
            <person name="Sebastian A."/>
            <person name="Kramer M."/>
            <person name="Spiegel L."/>
            <person name="Nascimento L."/>
            <person name="Zutavern T."/>
            <person name="Miller B."/>
            <person name="Ambroise C."/>
            <person name="Muller S."/>
            <person name="Spooner W."/>
            <person name="Narechania A."/>
            <person name="Ren L."/>
            <person name="Wei S."/>
            <person name="Kumari S."/>
            <person name="Faga B."/>
            <person name="Levy M.J."/>
            <person name="McMahan L."/>
            <person name="Van Buren P."/>
            <person name="Vaughn M.W."/>
            <person name="Ying K."/>
            <person name="Yeh C.-T."/>
            <person name="Emrich S.J."/>
            <person name="Jia Y."/>
            <person name="Kalyanaraman A."/>
            <person name="Hsia A.-P."/>
            <person name="Barbazuk W.B."/>
            <person name="Baucom R.S."/>
            <person name="Brutnell T.P."/>
            <person name="Carpita N.C."/>
            <person name="Chaparro C."/>
            <person name="Chia J.-M."/>
            <person name="Deragon J.-M."/>
            <person name="Estill J.C."/>
            <person name="Fu Y."/>
            <person name="Jeddeloh J.A."/>
            <person name="Han Y."/>
            <person name="Lee H."/>
            <person name="Li P."/>
            <person name="Lisch D.R."/>
            <person name="Liu S."/>
            <person name="Liu Z."/>
            <person name="Nagel D.H."/>
            <person name="McCann M.C."/>
            <person name="SanMiguel P."/>
            <person name="Myers A.M."/>
            <person name="Nettleton D."/>
            <person name="Nguyen J."/>
            <person name="Penning B.W."/>
            <person name="Ponnala L."/>
            <person name="Schneider K.L."/>
            <person name="Schwartz D.C."/>
            <person name="Sharma A."/>
            <person name="Soderlund C."/>
            <person name="Springer N.M."/>
            <person name="Sun Q."/>
            <person name="Wang H."/>
            <person name="Waterman M."/>
            <person name="Westerman R."/>
            <person name="Wolfgruber T.K."/>
            <person name="Yang L."/>
            <person name="Yu Y."/>
            <person name="Zhang L."/>
            <person name="Zhou S."/>
            <person name="Zhu Q."/>
            <person name="Bennetzen J.L."/>
            <person name="Dawe R.K."/>
            <person name="Jiang J."/>
            <person name="Jiang N."/>
            <person name="Presting G.G."/>
            <person name="Wessler S.R."/>
            <person name="Aluru S."/>
            <person name="Martienssen R.A."/>
            <person name="Clifton S.W."/>
            <person name="McCombie W.R."/>
            <person name="Wing R.A."/>
            <person name="Wilson R.K."/>
        </authorList>
    </citation>
    <scope>NUCLEOTIDE SEQUENCE [LARGE SCALE GENOMIC DNA]</scope>
    <source>
        <strain evidence="2">cv. B73</strain>
    </source>
</reference>
<keyword evidence="2" id="KW-1185">Reference proteome</keyword>
<sequence length="158" mass="17350">MAGAGDRERHGSWIRGGNRGEVGVRGRAHAGCAEAGDWKEALTLVSLIDDEKKLDDCQFDLWKQYYVAACVAVFGKLRRSRRLDAVQSSCIALFISNRGTSWSSPTPATLGLFWAPHPTMAPSHRPAHHHLKLNLQCKSLLTGHEFLCARTTAVADIV</sequence>